<protein>
    <submittedName>
        <fullName evidence="1">Uncharacterized protein</fullName>
    </submittedName>
</protein>
<reference evidence="1" key="1">
    <citation type="submission" date="2023-03" db="EMBL/GenBank/DDBJ databases">
        <authorList>
            <person name="Steffen K."/>
            <person name="Cardenas P."/>
        </authorList>
    </citation>
    <scope>NUCLEOTIDE SEQUENCE</scope>
</reference>
<sequence length="61" mass="6752">MGDGSGGTGLWMLPPPAVTVIAGKKWWKEGRLVCHFQFTRIRTACTCAIALSMETTYITKY</sequence>
<comment type="caution">
    <text evidence="1">The sequence shown here is derived from an EMBL/GenBank/DDBJ whole genome shotgun (WGS) entry which is preliminary data.</text>
</comment>
<dbReference type="AlphaFoldDB" id="A0AA35TG59"/>
<keyword evidence="2" id="KW-1185">Reference proteome</keyword>
<accession>A0AA35TG59</accession>
<dbReference type="EMBL" id="CASHTH010003629">
    <property type="protein sequence ID" value="CAI8047369.1"/>
    <property type="molecule type" value="Genomic_DNA"/>
</dbReference>
<dbReference type="Proteomes" id="UP001174909">
    <property type="component" value="Unassembled WGS sequence"/>
</dbReference>
<proteinExistence type="predicted"/>
<evidence type="ECO:0000313" key="2">
    <source>
        <dbReference type="Proteomes" id="UP001174909"/>
    </source>
</evidence>
<name>A0AA35TG59_GEOBA</name>
<gene>
    <name evidence="1" type="ORF">GBAR_LOCUS26175</name>
</gene>
<organism evidence="1 2">
    <name type="scientific">Geodia barretti</name>
    <name type="common">Barrett's horny sponge</name>
    <dbReference type="NCBI Taxonomy" id="519541"/>
    <lineage>
        <taxon>Eukaryota</taxon>
        <taxon>Metazoa</taxon>
        <taxon>Porifera</taxon>
        <taxon>Demospongiae</taxon>
        <taxon>Heteroscleromorpha</taxon>
        <taxon>Tetractinellida</taxon>
        <taxon>Astrophorina</taxon>
        <taxon>Geodiidae</taxon>
        <taxon>Geodia</taxon>
    </lineage>
</organism>
<evidence type="ECO:0000313" key="1">
    <source>
        <dbReference type="EMBL" id="CAI8047369.1"/>
    </source>
</evidence>